<dbReference type="Proteomes" id="UP000322899">
    <property type="component" value="Unassembled WGS sequence"/>
</dbReference>
<evidence type="ECO:0000256" key="2">
    <source>
        <dbReference type="ARBA" id="ARBA00023043"/>
    </source>
</evidence>
<comment type="caution">
    <text evidence="4">The sequence shown here is derived from an EMBL/GenBank/DDBJ whole genome shotgun (WGS) entry which is preliminary data.</text>
</comment>
<protein>
    <submittedName>
        <fullName evidence="4">Uncharacterized protein</fullName>
    </submittedName>
</protein>
<dbReference type="InterPro" id="IPR036770">
    <property type="entry name" value="Ankyrin_rpt-contain_sf"/>
</dbReference>
<evidence type="ECO:0000313" key="4">
    <source>
        <dbReference type="EMBL" id="KAA0164173.1"/>
    </source>
</evidence>
<dbReference type="PROSITE" id="PS50297">
    <property type="entry name" value="ANK_REP_REGION"/>
    <property type="match status" value="1"/>
</dbReference>
<dbReference type="OrthoDB" id="20872at2759"/>
<dbReference type="Gene3D" id="1.25.40.20">
    <property type="entry name" value="Ankyrin repeat-containing domain"/>
    <property type="match status" value="1"/>
</dbReference>
<dbReference type="Pfam" id="PF00023">
    <property type="entry name" value="Ank"/>
    <property type="match status" value="1"/>
</dbReference>
<evidence type="ECO:0000256" key="1">
    <source>
        <dbReference type="ARBA" id="ARBA00022737"/>
    </source>
</evidence>
<dbReference type="GO" id="GO:0004842">
    <property type="term" value="F:ubiquitin-protein transferase activity"/>
    <property type="evidence" value="ECO:0007669"/>
    <property type="project" value="TreeGrafter"/>
</dbReference>
<gene>
    <name evidence="4" type="ORF">FNF27_07830</name>
</gene>
<keyword evidence="2 3" id="KW-0040">ANK repeat</keyword>
<dbReference type="InterPro" id="IPR002110">
    <property type="entry name" value="Ankyrin_rpt"/>
</dbReference>
<dbReference type="SUPFAM" id="SSF48403">
    <property type="entry name" value="Ankyrin repeat"/>
    <property type="match status" value="1"/>
</dbReference>
<organism evidence="4 5">
    <name type="scientific">Cafeteria roenbergensis</name>
    <name type="common">Marine flagellate</name>
    <dbReference type="NCBI Taxonomy" id="33653"/>
    <lineage>
        <taxon>Eukaryota</taxon>
        <taxon>Sar</taxon>
        <taxon>Stramenopiles</taxon>
        <taxon>Bigyra</taxon>
        <taxon>Opalozoa</taxon>
        <taxon>Bicosoecida</taxon>
        <taxon>Cafeteriaceae</taxon>
        <taxon>Cafeteria</taxon>
    </lineage>
</organism>
<reference evidence="4 5" key="1">
    <citation type="submission" date="2019-07" db="EMBL/GenBank/DDBJ databases">
        <title>Genomes of Cafeteria roenbergensis.</title>
        <authorList>
            <person name="Fischer M.G."/>
            <person name="Hackl T."/>
            <person name="Roman M."/>
        </authorList>
    </citation>
    <scope>NUCLEOTIDE SEQUENCE [LARGE SCALE GENOMIC DNA]</scope>
    <source>
        <strain evidence="4 5">E4-10P</strain>
    </source>
</reference>
<name>A0A5A8DF85_CAFRO</name>
<dbReference type="GO" id="GO:0085020">
    <property type="term" value="P:protein K6-linked ubiquitination"/>
    <property type="evidence" value="ECO:0007669"/>
    <property type="project" value="TreeGrafter"/>
</dbReference>
<evidence type="ECO:0000313" key="5">
    <source>
        <dbReference type="Proteomes" id="UP000322899"/>
    </source>
</evidence>
<proteinExistence type="predicted"/>
<evidence type="ECO:0000256" key="3">
    <source>
        <dbReference type="PROSITE-ProRule" id="PRU00023"/>
    </source>
</evidence>
<dbReference type="EMBL" id="VLTO01000104">
    <property type="protein sequence ID" value="KAA0164173.1"/>
    <property type="molecule type" value="Genomic_DNA"/>
</dbReference>
<sequence>MQNGDTALLWAAWNGHVEAVAMLLDRGADPEIRDKDGQSALDRCRSDTCKSALLGAERLQRWHRRRLLVTWLH</sequence>
<dbReference type="PANTHER" id="PTHR24171:SF8">
    <property type="entry name" value="BRCA1-ASSOCIATED RING DOMAIN PROTEIN 1"/>
    <property type="match status" value="1"/>
</dbReference>
<dbReference type="SMART" id="SM00248">
    <property type="entry name" value="ANK"/>
    <property type="match status" value="1"/>
</dbReference>
<feature type="repeat" description="ANK" evidence="3">
    <location>
        <begin position="3"/>
        <end position="35"/>
    </location>
</feature>
<keyword evidence="1" id="KW-0677">Repeat</keyword>
<dbReference type="AlphaFoldDB" id="A0A5A8DF85"/>
<dbReference type="PROSITE" id="PS50088">
    <property type="entry name" value="ANK_REPEAT"/>
    <property type="match status" value="1"/>
</dbReference>
<accession>A0A5A8DF85</accession>
<dbReference type="PANTHER" id="PTHR24171">
    <property type="entry name" value="ANKYRIN REPEAT DOMAIN-CONTAINING PROTEIN 39-RELATED"/>
    <property type="match status" value="1"/>
</dbReference>